<feature type="region of interest" description="Disordered" evidence="1">
    <location>
        <begin position="147"/>
        <end position="171"/>
    </location>
</feature>
<dbReference type="EMBL" id="CP011391">
    <property type="protein sequence ID" value="AMK55362.1"/>
    <property type="molecule type" value="Genomic_DNA"/>
</dbReference>
<dbReference type="KEGG" id="fro:AALO17_22280"/>
<dbReference type="AlphaFoldDB" id="A0A140DXI5"/>
<accession>A0A140DXI5</accession>
<evidence type="ECO:0000313" key="2">
    <source>
        <dbReference type="EMBL" id="AMK55362.1"/>
    </source>
</evidence>
<evidence type="ECO:0000256" key="1">
    <source>
        <dbReference type="SAM" id="MobiDB-lite"/>
    </source>
</evidence>
<dbReference type="STRING" id="1702221.AALO17_22280"/>
<reference evidence="2 3" key="1">
    <citation type="journal article" date="2016" name="Gut Pathog.">
        <title>Whole genome sequencing of "Faecalibaculum rodentium" ALO17, isolated from C57BL/6J laboratory mouse feces.</title>
        <authorList>
            <person name="Lim S."/>
            <person name="Chang D.H."/>
            <person name="Ahn S."/>
            <person name="Kim B.C."/>
        </authorList>
    </citation>
    <scope>NUCLEOTIDE SEQUENCE [LARGE SCALE GENOMIC DNA]</scope>
    <source>
        <strain evidence="2 3">Alo17</strain>
    </source>
</reference>
<protein>
    <submittedName>
        <fullName evidence="2">Uncharacterized protein</fullName>
    </submittedName>
</protein>
<gene>
    <name evidence="2" type="ORF">AALO17_22280</name>
</gene>
<proteinExistence type="predicted"/>
<name>A0A140DXI5_9FIRM</name>
<keyword evidence="3" id="KW-1185">Reference proteome</keyword>
<organism evidence="2 3">
    <name type="scientific">Faecalibaculum rodentium</name>
    <dbReference type="NCBI Taxonomy" id="1702221"/>
    <lineage>
        <taxon>Bacteria</taxon>
        <taxon>Bacillati</taxon>
        <taxon>Bacillota</taxon>
        <taxon>Erysipelotrichia</taxon>
        <taxon>Erysipelotrichales</taxon>
        <taxon>Erysipelotrichaceae</taxon>
        <taxon>Faecalibaculum</taxon>
    </lineage>
</organism>
<sequence length="171" mass="19911">MPGRQGGMDVSIPDFPIISYALDGYIQFHVVGLGPDWMDHEEKAIQCLGHIFRCDDDKEKQLAYLEEGIPMTVKAEKVLNEYSEDQFKWFHRSEKEKYDRMKAEMHAKISDRDAKLKDRDAKLRDMEYEMERIRKENEMLKALAEKAGQNSNLSVAENAPVLPDYLDKTHD</sequence>
<dbReference type="Proteomes" id="UP000069771">
    <property type="component" value="Chromosome"/>
</dbReference>
<evidence type="ECO:0000313" key="3">
    <source>
        <dbReference type="Proteomes" id="UP000069771"/>
    </source>
</evidence>